<dbReference type="AlphaFoldDB" id="A0A0A1T4R4"/>
<dbReference type="InterPro" id="IPR029033">
    <property type="entry name" value="His_PPase_superfam"/>
</dbReference>
<evidence type="ECO:0000256" key="1">
    <source>
        <dbReference type="SAM" id="SignalP"/>
    </source>
</evidence>
<gene>
    <name evidence="2" type="ORF">VHEMI01431</name>
</gene>
<keyword evidence="1" id="KW-0732">Signal</keyword>
<feature type="signal peptide" evidence="1">
    <location>
        <begin position="1"/>
        <end position="28"/>
    </location>
</feature>
<dbReference type="PANTHER" id="PTHR11567:SF195">
    <property type="entry name" value="ACID PHOSPHATASE, PUTATIVE (AFU_ORTHOLOGUE AFUA_3G14570)-RELATED"/>
    <property type="match status" value="1"/>
</dbReference>
<proteinExistence type="predicted"/>
<feature type="chain" id="PRO_5001978876" description="Histidine acid phosphatase" evidence="1">
    <location>
        <begin position="29"/>
        <end position="558"/>
    </location>
</feature>
<dbReference type="PANTHER" id="PTHR11567">
    <property type="entry name" value="ACID PHOSPHATASE-RELATED"/>
    <property type="match status" value="1"/>
</dbReference>
<reference evidence="2 3" key="1">
    <citation type="journal article" date="2015" name="Genome Announc.">
        <title>Draft Genome Sequence and Gene Annotation of the Entomopathogenic Fungus Verticillium hemipterigenum.</title>
        <authorList>
            <person name="Horn F."/>
            <person name="Habel A."/>
            <person name="Scharf D.H."/>
            <person name="Dworschak J."/>
            <person name="Brakhage A.A."/>
            <person name="Guthke R."/>
            <person name="Hertweck C."/>
            <person name="Linde J."/>
        </authorList>
    </citation>
    <scope>NUCLEOTIDE SEQUENCE [LARGE SCALE GENOMIC DNA]</scope>
</reference>
<dbReference type="STRING" id="1531966.A0A0A1T4R4"/>
<evidence type="ECO:0000313" key="3">
    <source>
        <dbReference type="Proteomes" id="UP000039046"/>
    </source>
</evidence>
<dbReference type="Gene3D" id="3.40.50.1240">
    <property type="entry name" value="Phosphoglycerate mutase-like"/>
    <property type="match status" value="1"/>
</dbReference>
<organism evidence="2 3">
    <name type="scientific">[Torrubiella] hemipterigena</name>
    <dbReference type="NCBI Taxonomy" id="1531966"/>
    <lineage>
        <taxon>Eukaryota</taxon>
        <taxon>Fungi</taxon>
        <taxon>Dikarya</taxon>
        <taxon>Ascomycota</taxon>
        <taxon>Pezizomycotina</taxon>
        <taxon>Sordariomycetes</taxon>
        <taxon>Hypocreomycetidae</taxon>
        <taxon>Hypocreales</taxon>
        <taxon>Clavicipitaceae</taxon>
        <taxon>Clavicipitaceae incertae sedis</taxon>
        <taxon>'Torrubiella' clade</taxon>
    </lineage>
</organism>
<accession>A0A0A1T4R4</accession>
<dbReference type="EMBL" id="CDHN01000001">
    <property type="protein sequence ID" value="CEJ81292.1"/>
    <property type="molecule type" value="Genomic_DNA"/>
</dbReference>
<protein>
    <recommendedName>
        <fullName evidence="4">Histidine acid phosphatase</fullName>
    </recommendedName>
</protein>
<sequence length="558" mass="61732">MAQQSRPLSAGATFAVVLAALTAPVASAAGVQWYAPASSNINNLDKVINGSGAYGFIYNSSTTPDNRYGTYNWCNMPHVRKKEYVKVNSDYELQYVELMHRHHKRTPYASNAFPVESYHWNCDDQRLYNYGQSPEGHQAAKGFAEGYISPINPFVPSGWIGTCKFPQITLGGLDDSYQHGLDLYEVYADLLHFIPGRDWYVAEEVRYRVTNNPITSQVAGMVAGAMYKTKHSVPLMVQADGIDSLEPQYSCNSASRAFNSIKSNDNAAWKDHLSKAAPLYSTLDDISGVPPNDGGFHASIDHYYDNLSARQCHNKPLPCKLVDGKNSTTCVTQEMADAVYRLGHWEYSHIYRDSPESLAASAASLGVWIKELSSHFRDVIAGKRDIVYFHNVAHDGSVSRLLSILQIDTMVWPGMGSEVVFELYKKKPLVEKCNRDNCLRWFLRATKTATSLCQQLFTTTSAEIALPSFPPPECHSAARVASGCSCLEIPTGTQTADPVPTEVAVLEKYYVRVLFGGKVLKSSHPDLGVMELVPVQTLLKYFDDLVGKTGNDVKASCQ</sequence>
<name>A0A0A1T4R4_9HYPO</name>
<dbReference type="OrthoDB" id="10262962at2759"/>
<evidence type="ECO:0008006" key="4">
    <source>
        <dbReference type="Google" id="ProtNLM"/>
    </source>
</evidence>
<dbReference type="HOGENOM" id="CLU_030126_0_0_1"/>
<dbReference type="SUPFAM" id="SSF53254">
    <property type="entry name" value="Phosphoglycerate mutase-like"/>
    <property type="match status" value="1"/>
</dbReference>
<dbReference type="InterPro" id="IPR050645">
    <property type="entry name" value="Histidine_acid_phosphatase"/>
</dbReference>
<dbReference type="Proteomes" id="UP000039046">
    <property type="component" value="Unassembled WGS sequence"/>
</dbReference>
<keyword evidence="3" id="KW-1185">Reference proteome</keyword>
<dbReference type="GO" id="GO:0016791">
    <property type="term" value="F:phosphatase activity"/>
    <property type="evidence" value="ECO:0007669"/>
    <property type="project" value="TreeGrafter"/>
</dbReference>
<evidence type="ECO:0000313" key="2">
    <source>
        <dbReference type="EMBL" id="CEJ81292.1"/>
    </source>
</evidence>